<dbReference type="PANTHER" id="PTHR45569">
    <property type="entry name" value="SENSOR PROTEIN KDPD"/>
    <property type="match status" value="1"/>
</dbReference>
<dbReference type="AlphaFoldDB" id="K7ABI3"/>
<dbReference type="SMART" id="SM00387">
    <property type="entry name" value="HATPase_c"/>
    <property type="match status" value="1"/>
</dbReference>
<dbReference type="STRING" id="1129794.C427_3283"/>
<keyword evidence="4" id="KW-0418">Kinase</keyword>
<dbReference type="Proteomes" id="UP000011864">
    <property type="component" value="Chromosome"/>
</dbReference>
<accession>K7ABI3</accession>
<evidence type="ECO:0000313" key="5">
    <source>
        <dbReference type="Proteomes" id="UP000011864"/>
    </source>
</evidence>
<dbReference type="InterPro" id="IPR036890">
    <property type="entry name" value="HATPase_C_sf"/>
</dbReference>
<dbReference type="SUPFAM" id="SSF55874">
    <property type="entry name" value="ATPase domain of HSP90 chaperone/DNA topoisomerase II/histidine kinase"/>
    <property type="match status" value="1"/>
</dbReference>
<evidence type="ECO:0000256" key="2">
    <source>
        <dbReference type="ARBA" id="ARBA00012438"/>
    </source>
</evidence>
<dbReference type="OrthoDB" id="9122109at2"/>
<dbReference type="InterPro" id="IPR003594">
    <property type="entry name" value="HATPase_dom"/>
</dbReference>
<dbReference type="Pfam" id="PF02518">
    <property type="entry name" value="HATPase_c"/>
    <property type="match status" value="1"/>
</dbReference>
<sequence length="230" mass="25469">MPREDTSIDFSTILGSAVHDMKNSLCLLMQSIENLGQSLVETNPVSREHLASAHYEAARLNTGLVQLLSLYRAGSDNLPLTIDEYHIDDVIEDLLATNESYLNHKNMILEVSLSADLVWYLDADLIGILLNDVLINAMRYSKKNIHLSVYTEHKQLVFKVEDDGPGYPKSMLEAQSVQMQQCDIGEGRTGLGLYFARLIAKAHTKGETEGKIYLENGGSLGGSVFILTLP</sequence>
<dbReference type="EMBL" id="CP003837">
    <property type="protein sequence ID" value="AGH45392.1"/>
    <property type="molecule type" value="Genomic_DNA"/>
</dbReference>
<dbReference type="PRINTS" id="PR00344">
    <property type="entry name" value="BCTRLSENSOR"/>
</dbReference>
<dbReference type="InterPro" id="IPR004358">
    <property type="entry name" value="Sig_transdc_His_kin-like_C"/>
</dbReference>
<protein>
    <recommendedName>
        <fullName evidence="2">histidine kinase</fullName>
        <ecNumber evidence="2">2.7.13.3</ecNumber>
    </recommendedName>
</protein>
<dbReference type="InterPro" id="IPR052023">
    <property type="entry name" value="Histidine_kinase_KdpD"/>
</dbReference>
<dbReference type="HOGENOM" id="CLU_105049_0_0_6"/>
<evidence type="ECO:0000313" key="4">
    <source>
        <dbReference type="EMBL" id="AGH45392.1"/>
    </source>
</evidence>
<dbReference type="EC" id="2.7.13.3" evidence="2"/>
<dbReference type="GO" id="GO:0005886">
    <property type="term" value="C:plasma membrane"/>
    <property type="evidence" value="ECO:0007669"/>
    <property type="project" value="TreeGrafter"/>
</dbReference>
<dbReference type="RefSeq" id="WP_007638644.1">
    <property type="nucleotide sequence ID" value="NC_020514.1"/>
</dbReference>
<dbReference type="InterPro" id="IPR005467">
    <property type="entry name" value="His_kinase_dom"/>
</dbReference>
<name>K7ABI3_9ALTE</name>
<feature type="domain" description="Histidine kinase" evidence="3">
    <location>
        <begin position="16"/>
        <end position="230"/>
    </location>
</feature>
<dbReference type="PROSITE" id="PS50109">
    <property type="entry name" value="HIS_KIN"/>
    <property type="match status" value="1"/>
</dbReference>
<organism evidence="4 5">
    <name type="scientific">Paraglaciecola psychrophila 170</name>
    <dbReference type="NCBI Taxonomy" id="1129794"/>
    <lineage>
        <taxon>Bacteria</taxon>
        <taxon>Pseudomonadati</taxon>
        <taxon>Pseudomonadota</taxon>
        <taxon>Gammaproteobacteria</taxon>
        <taxon>Alteromonadales</taxon>
        <taxon>Alteromonadaceae</taxon>
        <taxon>Paraglaciecola</taxon>
    </lineage>
</organism>
<comment type="catalytic activity">
    <reaction evidence="1">
        <text>ATP + protein L-histidine = ADP + protein N-phospho-L-histidine.</text>
        <dbReference type="EC" id="2.7.13.3"/>
    </reaction>
</comment>
<dbReference type="Gene3D" id="3.30.565.10">
    <property type="entry name" value="Histidine kinase-like ATPase, C-terminal domain"/>
    <property type="match status" value="1"/>
</dbReference>
<keyword evidence="4" id="KW-0808">Transferase</keyword>
<gene>
    <name evidence="4" type="ORF">C427_3283</name>
</gene>
<dbReference type="GO" id="GO:0000155">
    <property type="term" value="F:phosphorelay sensor kinase activity"/>
    <property type="evidence" value="ECO:0007669"/>
    <property type="project" value="TreeGrafter"/>
</dbReference>
<evidence type="ECO:0000256" key="1">
    <source>
        <dbReference type="ARBA" id="ARBA00000085"/>
    </source>
</evidence>
<proteinExistence type="predicted"/>
<dbReference type="PATRIC" id="fig|1129794.4.peg.3262"/>
<dbReference type="KEGG" id="gps:C427_3283"/>
<dbReference type="eggNOG" id="COG2205">
    <property type="taxonomic scope" value="Bacteria"/>
</dbReference>
<evidence type="ECO:0000259" key="3">
    <source>
        <dbReference type="PROSITE" id="PS50109"/>
    </source>
</evidence>
<reference evidence="4 5" key="1">
    <citation type="journal article" date="2013" name="Genome Announc.">
        <title>Complete Genome Sequence of Glaciecola psychrophila Strain 170T.</title>
        <authorList>
            <person name="Yin J."/>
            <person name="Chen J."/>
            <person name="Liu G."/>
            <person name="Yu Y."/>
            <person name="Song L."/>
            <person name="Wang X."/>
            <person name="Qu X."/>
        </authorList>
    </citation>
    <scope>NUCLEOTIDE SEQUENCE [LARGE SCALE GENOMIC DNA]</scope>
    <source>
        <strain evidence="4 5">170</strain>
    </source>
</reference>
<dbReference type="PANTHER" id="PTHR45569:SF1">
    <property type="entry name" value="SENSOR PROTEIN KDPD"/>
    <property type="match status" value="1"/>
</dbReference>
<keyword evidence="5" id="KW-1185">Reference proteome</keyword>